<keyword evidence="4" id="KW-0808">Transferase</keyword>
<accession>Q08SU7</accession>
<feature type="transmembrane region" description="Helical" evidence="9">
    <location>
        <begin position="31"/>
        <end position="49"/>
    </location>
</feature>
<feature type="transmembrane region" description="Helical" evidence="9">
    <location>
        <begin position="143"/>
        <end position="161"/>
    </location>
</feature>
<dbReference type="EMBL" id="CP002271">
    <property type="protein sequence ID" value="ADO70504.1"/>
    <property type="molecule type" value="Genomic_DNA"/>
</dbReference>
<sequence>MTTSTPPPMTESPVPLPSEAVTPLAAPVGRGWLWVLGAVALAPAVLAVAQLGRIHPDEVYQTLEPAWFRAHGYGVLAWEWRDGLRNWAVPLLASWLLRLADLLGITHPQAYRAVLALPQVALHGWMLMATYRFAQRRGGQRTALLATLLVGLYGPVLVFAGRTMSESLSAAFLVVGLEALDRKERLDSAGWLGGLALGLAVVTRYGSAVFVAAALVGLVLASRWRTLAFTCAGGALVALALGALDALTWGTPFHSFLAYVRFNVLSGGAARQFGANPPGFYIPVLLGALPLWAWGSLGLALRQRRRLPSLPVFCAAVYGVAVSATAHKEERFLYPALVLLGVAAAPSLAAWLLEERWPTWLRRGGVALALAATLLPAAFYPPADLRGDQFRAIVAATRDEGATGLLIVNEGLWGSGGYFYIGKNIPWLNCDWPYERNFRAAMKHRAINRAVTFQGRALQELQAAGFRVVGQVGRETILARD</sequence>
<dbReference type="Pfam" id="PF03901">
    <property type="entry name" value="Glyco_transf_22"/>
    <property type="match status" value="1"/>
</dbReference>
<dbReference type="PANTHER" id="PTHR22760">
    <property type="entry name" value="GLYCOSYLTRANSFERASE"/>
    <property type="match status" value="1"/>
</dbReference>
<dbReference type="RefSeq" id="WP_002617570.1">
    <property type="nucleotide sequence ID" value="NC_014623.1"/>
</dbReference>
<dbReference type="PATRIC" id="fig|378806.16.peg.2439"/>
<feature type="transmembrane region" description="Helical" evidence="9">
    <location>
        <begin position="332"/>
        <end position="353"/>
    </location>
</feature>
<dbReference type="STRING" id="378806.STAUR_2701"/>
<feature type="transmembrane region" description="Helical" evidence="9">
    <location>
        <begin position="280"/>
        <end position="300"/>
    </location>
</feature>
<evidence type="ECO:0000313" key="10">
    <source>
        <dbReference type="EMBL" id="ADO70504.1"/>
    </source>
</evidence>
<keyword evidence="3 10" id="KW-0328">Glycosyltransferase</keyword>
<gene>
    <name evidence="10" type="ordered locus">STAUR_2701</name>
    <name evidence="11" type="ORF">STIAU_7023</name>
</gene>
<evidence type="ECO:0000256" key="1">
    <source>
        <dbReference type="ARBA" id="ARBA00004127"/>
    </source>
</evidence>
<dbReference type="KEGG" id="sur:STAUR_2701"/>
<dbReference type="AlphaFoldDB" id="Q08SU7"/>
<feature type="transmembrane region" description="Helical" evidence="9">
    <location>
        <begin position="227"/>
        <end position="249"/>
    </location>
</feature>
<evidence type="ECO:0000256" key="6">
    <source>
        <dbReference type="ARBA" id="ARBA00022824"/>
    </source>
</evidence>
<dbReference type="GO" id="GO:0012505">
    <property type="term" value="C:endomembrane system"/>
    <property type="evidence" value="ECO:0007669"/>
    <property type="project" value="UniProtKB-SubCell"/>
</dbReference>
<dbReference type="OrthoDB" id="5493835at2"/>
<reference evidence="10 12" key="2">
    <citation type="journal article" date="2011" name="Mol. Biol. Evol.">
        <title>Comparative genomic analysis of fruiting body formation in Myxococcales.</title>
        <authorList>
            <person name="Huntley S."/>
            <person name="Hamann N."/>
            <person name="Wegener-Feldbrugge S."/>
            <person name="Treuner-Lange A."/>
            <person name="Kube M."/>
            <person name="Reinhardt R."/>
            <person name="Klages S."/>
            <person name="Muller R."/>
            <person name="Ronning C.M."/>
            <person name="Nierman W.C."/>
            <person name="Sogaard-Andersen L."/>
        </authorList>
    </citation>
    <scope>NUCLEOTIDE SEQUENCE [LARGE SCALE GENOMIC DNA]</scope>
    <source>
        <strain evidence="10 12">DW4/3-1</strain>
    </source>
</reference>
<dbReference type="eggNOG" id="COG1807">
    <property type="taxonomic scope" value="Bacteria"/>
</dbReference>
<name>Q08SU7_STIAD</name>
<keyword evidence="12" id="KW-1185">Reference proteome</keyword>
<evidence type="ECO:0000256" key="5">
    <source>
        <dbReference type="ARBA" id="ARBA00022692"/>
    </source>
</evidence>
<reference evidence="11 13" key="1">
    <citation type="submission" date="2006-04" db="EMBL/GenBank/DDBJ databases">
        <authorList>
            <person name="Nierman W.C."/>
        </authorList>
    </citation>
    <scope>NUCLEOTIDE SEQUENCE [LARGE SCALE GENOMIC DNA]</scope>
    <source>
        <strain evidence="11 13">DW4/3-1</strain>
    </source>
</reference>
<evidence type="ECO:0000256" key="8">
    <source>
        <dbReference type="ARBA" id="ARBA00023136"/>
    </source>
</evidence>
<feature type="transmembrane region" description="Helical" evidence="9">
    <location>
        <begin position="191"/>
        <end position="220"/>
    </location>
</feature>
<evidence type="ECO:0000313" key="12">
    <source>
        <dbReference type="Proteomes" id="UP000001351"/>
    </source>
</evidence>
<dbReference type="GO" id="GO:0000030">
    <property type="term" value="F:mannosyltransferase activity"/>
    <property type="evidence" value="ECO:0007669"/>
    <property type="project" value="TreeGrafter"/>
</dbReference>
<dbReference type="InterPro" id="IPR005599">
    <property type="entry name" value="GPI_mannosylTrfase"/>
</dbReference>
<proteinExistence type="predicted"/>
<protein>
    <submittedName>
        <fullName evidence="10">Alg9-like mannosyltransferase family protein</fullName>
    </submittedName>
    <submittedName>
        <fullName evidence="11">Plasmid Maintenance Protein superfamily</fullName>
    </submittedName>
</protein>
<evidence type="ECO:0000313" key="11">
    <source>
        <dbReference type="EMBL" id="EAU63555.1"/>
    </source>
</evidence>
<evidence type="ECO:0000256" key="4">
    <source>
        <dbReference type="ARBA" id="ARBA00022679"/>
    </source>
</evidence>
<dbReference type="Proteomes" id="UP000032702">
    <property type="component" value="Unassembled WGS sequence"/>
</dbReference>
<comment type="subcellular location">
    <subcellularLocation>
        <location evidence="1">Endomembrane system</location>
        <topology evidence="1">Multi-pass membrane protein</topology>
    </subcellularLocation>
    <subcellularLocation>
        <location evidence="2">Endoplasmic reticulum membrane</location>
    </subcellularLocation>
</comment>
<evidence type="ECO:0000256" key="2">
    <source>
        <dbReference type="ARBA" id="ARBA00004586"/>
    </source>
</evidence>
<evidence type="ECO:0000256" key="3">
    <source>
        <dbReference type="ARBA" id="ARBA00022676"/>
    </source>
</evidence>
<keyword evidence="6" id="KW-0256">Endoplasmic reticulum</keyword>
<keyword evidence="7 9" id="KW-1133">Transmembrane helix</keyword>
<keyword evidence="8 9" id="KW-0472">Membrane</keyword>
<keyword evidence="5 9" id="KW-0812">Transmembrane</keyword>
<evidence type="ECO:0000313" key="13">
    <source>
        <dbReference type="Proteomes" id="UP000032702"/>
    </source>
</evidence>
<dbReference type="Proteomes" id="UP000001351">
    <property type="component" value="Chromosome"/>
</dbReference>
<dbReference type="HOGENOM" id="CLU_526497_0_0_7"/>
<evidence type="ECO:0000256" key="7">
    <source>
        <dbReference type="ARBA" id="ARBA00022989"/>
    </source>
</evidence>
<feature type="transmembrane region" description="Helical" evidence="9">
    <location>
        <begin position="365"/>
        <end position="383"/>
    </location>
</feature>
<evidence type="ECO:0000256" key="9">
    <source>
        <dbReference type="SAM" id="Phobius"/>
    </source>
</evidence>
<dbReference type="EMBL" id="AAMD01000157">
    <property type="protein sequence ID" value="EAU63555.1"/>
    <property type="molecule type" value="Genomic_DNA"/>
</dbReference>
<feature type="transmembrane region" description="Helical" evidence="9">
    <location>
        <begin position="307"/>
        <end position="326"/>
    </location>
</feature>
<organism evidence="11 13">
    <name type="scientific">Stigmatella aurantiaca (strain DW4/3-1)</name>
    <dbReference type="NCBI Taxonomy" id="378806"/>
    <lineage>
        <taxon>Bacteria</taxon>
        <taxon>Pseudomonadati</taxon>
        <taxon>Myxococcota</taxon>
        <taxon>Myxococcia</taxon>
        <taxon>Myxococcales</taxon>
        <taxon>Cystobacterineae</taxon>
        <taxon>Archangiaceae</taxon>
        <taxon>Stigmatella</taxon>
    </lineage>
</organism>